<name>A0A9P8MYQ0_9HYPO</name>
<dbReference type="AlphaFoldDB" id="A0A9P8MYQ0"/>
<comment type="caution">
    <text evidence="3">The sequence shown here is derived from an EMBL/GenBank/DDBJ whole genome shotgun (WGS) entry which is preliminary data.</text>
</comment>
<protein>
    <submittedName>
        <fullName evidence="3">Uncharacterized protein</fullName>
    </submittedName>
</protein>
<feature type="transmembrane region" description="Helical" evidence="2">
    <location>
        <begin position="36"/>
        <end position="57"/>
    </location>
</feature>
<dbReference type="Proteomes" id="UP000824596">
    <property type="component" value="Unassembled WGS sequence"/>
</dbReference>
<keyword evidence="2" id="KW-0472">Membrane</keyword>
<dbReference type="GeneID" id="68355308"/>
<evidence type="ECO:0000256" key="2">
    <source>
        <dbReference type="SAM" id="Phobius"/>
    </source>
</evidence>
<reference evidence="3" key="1">
    <citation type="submission" date="2021-09" db="EMBL/GenBank/DDBJ databases">
        <title>A high-quality genome of the endoparasitic fungus Hirsutella rhossiliensis with a comparison of Hirsutella genomes reveals transposable elements contributing to genome size variation.</title>
        <authorList>
            <person name="Lin R."/>
            <person name="Jiao Y."/>
            <person name="Sun X."/>
            <person name="Ling J."/>
            <person name="Xie B."/>
            <person name="Cheng X."/>
        </authorList>
    </citation>
    <scope>NUCLEOTIDE SEQUENCE</scope>
    <source>
        <strain evidence="3">HR02</strain>
    </source>
</reference>
<keyword evidence="2" id="KW-1133">Transmembrane helix</keyword>
<keyword evidence="4" id="KW-1185">Reference proteome</keyword>
<organism evidence="3 4">
    <name type="scientific">Hirsutella rhossiliensis</name>
    <dbReference type="NCBI Taxonomy" id="111463"/>
    <lineage>
        <taxon>Eukaryota</taxon>
        <taxon>Fungi</taxon>
        <taxon>Dikarya</taxon>
        <taxon>Ascomycota</taxon>
        <taxon>Pezizomycotina</taxon>
        <taxon>Sordariomycetes</taxon>
        <taxon>Hypocreomycetidae</taxon>
        <taxon>Hypocreales</taxon>
        <taxon>Ophiocordycipitaceae</taxon>
        <taxon>Hirsutella</taxon>
    </lineage>
</organism>
<dbReference type="EMBL" id="JAIZPD010000005">
    <property type="protein sequence ID" value="KAH0963669.1"/>
    <property type="molecule type" value="Genomic_DNA"/>
</dbReference>
<accession>A0A9P8MYQ0</accession>
<dbReference type="OrthoDB" id="4927455at2759"/>
<proteinExistence type="predicted"/>
<dbReference type="RefSeq" id="XP_044721182.1">
    <property type="nucleotide sequence ID" value="XM_044864650.1"/>
</dbReference>
<sequence>MTYESSTPSHNPNIAVHGLLQARATESDQGGTGSTIALALTCGALFITTVGFAYAMCRWRIKYMAMRRKVDSHGVIELKPGQKQDAVPRAQEADGDPAPGTPGLDGEAAVSGAL</sequence>
<feature type="region of interest" description="Disordered" evidence="1">
    <location>
        <begin position="78"/>
        <end position="114"/>
    </location>
</feature>
<evidence type="ECO:0000313" key="4">
    <source>
        <dbReference type="Proteomes" id="UP000824596"/>
    </source>
</evidence>
<evidence type="ECO:0000313" key="3">
    <source>
        <dbReference type="EMBL" id="KAH0963669.1"/>
    </source>
</evidence>
<keyword evidence="2" id="KW-0812">Transmembrane</keyword>
<evidence type="ECO:0000256" key="1">
    <source>
        <dbReference type="SAM" id="MobiDB-lite"/>
    </source>
</evidence>
<gene>
    <name evidence="3" type="ORF">HRG_06179</name>
</gene>